<dbReference type="PANTHER" id="PTHR42760:SF115">
    <property type="entry name" value="3-OXOACYL-[ACYL-CARRIER-PROTEIN] REDUCTASE FABG"/>
    <property type="match status" value="1"/>
</dbReference>
<protein>
    <submittedName>
        <fullName evidence="3">3-oxoacyl-ACP reductase</fullName>
    </submittedName>
</protein>
<dbReference type="PROSITE" id="PS00061">
    <property type="entry name" value="ADH_SHORT"/>
    <property type="match status" value="1"/>
</dbReference>
<dbReference type="AlphaFoldDB" id="A0A8J2XIZ8"/>
<dbReference type="Gene3D" id="3.40.50.720">
    <property type="entry name" value="NAD(P)-binding Rossmann-like Domain"/>
    <property type="match status" value="1"/>
</dbReference>
<dbReference type="EMBL" id="BMFY01000001">
    <property type="protein sequence ID" value="GGA03309.1"/>
    <property type="molecule type" value="Genomic_DNA"/>
</dbReference>
<sequence length="266" mass="27828">MTAPADYPNIRTLLSLEGKQAVVIGAASGLGQASAIGLADCGAEVICADLNADGARATAEVIAGRGGQATSLGSDLTSTADADALAEQYAGADILVVTPGFNVRKRLLETTDEEFDRVIDINLKGTYRLMRSFGRKMAERGRGSIITFASFRAQVVEPGQSIYAAAKAGVVQLTKTLASELGTTGVRVNAILPGTFATALTTQIKNDPEWWTAYETKSALKRWASPHEIAGAVAFLASDAASYVTGTTQLVDGGWTAHDGRFEPSL</sequence>
<dbReference type="Proteomes" id="UP000616114">
    <property type="component" value="Unassembled WGS sequence"/>
</dbReference>
<dbReference type="RefSeq" id="WP_188549094.1">
    <property type="nucleotide sequence ID" value="NZ_BMFY01000001.1"/>
</dbReference>
<organism evidence="3 4">
    <name type="scientific">Sediminivirga luteola</name>
    <dbReference type="NCBI Taxonomy" id="1774748"/>
    <lineage>
        <taxon>Bacteria</taxon>
        <taxon>Bacillati</taxon>
        <taxon>Actinomycetota</taxon>
        <taxon>Actinomycetes</taxon>
        <taxon>Micrococcales</taxon>
        <taxon>Brevibacteriaceae</taxon>
        <taxon>Sediminivirga</taxon>
    </lineage>
</organism>
<dbReference type="InterPro" id="IPR036291">
    <property type="entry name" value="NAD(P)-bd_dom_sf"/>
</dbReference>
<evidence type="ECO:0000313" key="3">
    <source>
        <dbReference type="EMBL" id="GGA03309.1"/>
    </source>
</evidence>
<keyword evidence="2" id="KW-0560">Oxidoreductase</keyword>
<dbReference type="SUPFAM" id="SSF51735">
    <property type="entry name" value="NAD(P)-binding Rossmann-fold domains"/>
    <property type="match status" value="1"/>
</dbReference>
<gene>
    <name evidence="3" type="ORF">GCM10011333_02510</name>
</gene>
<evidence type="ECO:0000256" key="2">
    <source>
        <dbReference type="ARBA" id="ARBA00023002"/>
    </source>
</evidence>
<accession>A0A8J2XIZ8</accession>
<name>A0A8J2XIZ8_9MICO</name>
<evidence type="ECO:0000256" key="1">
    <source>
        <dbReference type="ARBA" id="ARBA00006484"/>
    </source>
</evidence>
<evidence type="ECO:0000313" key="4">
    <source>
        <dbReference type="Proteomes" id="UP000616114"/>
    </source>
</evidence>
<reference evidence="3" key="2">
    <citation type="submission" date="2020-09" db="EMBL/GenBank/DDBJ databases">
        <authorList>
            <person name="Sun Q."/>
            <person name="Zhou Y."/>
        </authorList>
    </citation>
    <scope>NUCLEOTIDE SEQUENCE</scope>
    <source>
        <strain evidence="3">CGMCC 1.12785</strain>
    </source>
</reference>
<comment type="similarity">
    <text evidence="1">Belongs to the short-chain dehydrogenases/reductases (SDR) family.</text>
</comment>
<dbReference type="PRINTS" id="PR00080">
    <property type="entry name" value="SDRFAMILY"/>
</dbReference>
<dbReference type="InterPro" id="IPR020904">
    <property type="entry name" value="Sc_DH/Rdtase_CS"/>
</dbReference>
<dbReference type="FunFam" id="3.40.50.720:FF:000084">
    <property type="entry name" value="Short-chain dehydrogenase reductase"/>
    <property type="match status" value="1"/>
</dbReference>
<dbReference type="PANTHER" id="PTHR42760">
    <property type="entry name" value="SHORT-CHAIN DEHYDROGENASES/REDUCTASES FAMILY MEMBER"/>
    <property type="match status" value="1"/>
</dbReference>
<dbReference type="CDD" id="cd05233">
    <property type="entry name" value="SDR_c"/>
    <property type="match status" value="1"/>
</dbReference>
<comment type="caution">
    <text evidence="3">The sequence shown here is derived from an EMBL/GenBank/DDBJ whole genome shotgun (WGS) entry which is preliminary data.</text>
</comment>
<reference evidence="3" key="1">
    <citation type="journal article" date="2014" name="Int. J. Syst. Evol. Microbiol.">
        <title>Complete genome sequence of Corynebacterium casei LMG S-19264T (=DSM 44701T), isolated from a smear-ripened cheese.</title>
        <authorList>
            <consortium name="US DOE Joint Genome Institute (JGI-PGF)"/>
            <person name="Walter F."/>
            <person name="Albersmeier A."/>
            <person name="Kalinowski J."/>
            <person name="Ruckert C."/>
        </authorList>
    </citation>
    <scope>NUCLEOTIDE SEQUENCE</scope>
    <source>
        <strain evidence="3">CGMCC 1.12785</strain>
    </source>
</reference>
<dbReference type="PRINTS" id="PR00081">
    <property type="entry name" value="GDHRDH"/>
</dbReference>
<dbReference type="Pfam" id="PF13561">
    <property type="entry name" value="adh_short_C2"/>
    <property type="match status" value="1"/>
</dbReference>
<proteinExistence type="inferred from homology"/>
<keyword evidence="4" id="KW-1185">Reference proteome</keyword>
<dbReference type="InterPro" id="IPR002347">
    <property type="entry name" value="SDR_fam"/>
</dbReference>
<dbReference type="GO" id="GO:0016616">
    <property type="term" value="F:oxidoreductase activity, acting on the CH-OH group of donors, NAD or NADP as acceptor"/>
    <property type="evidence" value="ECO:0007669"/>
    <property type="project" value="TreeGrafter"/>
</dbReference>